<dbReference type="Proteomes" id="UP001500339">
    <property type="component" value="Unassembled WGS sequence"/>
</dbReference>
<proteinExistence type="predicted"/>
<accession>A0ABP3UDM7</accession>
<dbReference type="Pfam" id="PF18705">
    <property type="entry name" value="DUF5643"/>
    <property type="match status" value="1"/>
</dbReference>
<keyword evidence="5" id="KW-1185">Reference proteome</keyword>
<evidence type="ECO:0000313" key="5">
    <source>
        <dbReference type="Proteomes" id="UP001500339"/>
    </source>
</evidence>
<dbReference type="Pfam" id="PF13786">
    <property type="entry name" value="DUF4179"/>
    <property type="match status" value="1"/>
</dbReference>
<evidence type="ECO:0000259" key="3">
    <source>
        <dbReference type="Pfam" id="PF18705"/>
    </source>
</evidence>
<dbReference type="InterPro" id="IPR040680">
    <property type="entry name" value="DUF5643"/>
</dbReference>
<evidence type="ECO:0000256" key="1">
    <source>
        <dbReference type="SAM" id="Phobius"/>
    </source>
</evidence>
<dbReference type="EMBL" id="BAAACF010000012">
    <property type="protein sequence ID" value="GAA0731077.1"/>
    <property type="molecule type" value="Genomic_DNA"/>
</dbReference>
<evidence type="ECO:0000259" key="2">
    <source>
        <dbReference type="Pfam" id="PF13786"/>
    </source>
</evidence>
<keyword evidence="1" id="KW-0812">Transmembrane</keyword>
<name>A0ABP3UDM7_9CLOT</name>
<reference evidence="5" key="1">
    <citation type="journal article" date="2019" name="Int. J. Syst. Evol. Microbiol.">
        <title>The Global Catalogue of Microorganisms (GCM) 10K type strain sequencing project: providing services to taxonomists for standard genome sequencing and annotation.</title>
        <authorList>
            <consortium name="The Broad Institute Genomics Platform"/>
            <consortium name="The Broad Institute Genome Sequencing Center for Infectious Disease"/>
            <person name="Wu L."/>
            <person name="Ma J."/>
        </authorList>
    </citation>
    <scope>NUCLEOTIDE SEQUENCE [LARGE SCALE GENOMIC DNA]</scope>
    <source>
        <strain evidence="5">JCM 1405</strain>
    </source>
</reference>
<feature type="domain" description="DUF5643" evidence="3">
    <location>
        <begin position="226"/>
        <end position="355"/>
    </location>
</feature>
<keyword evidence="1" id="KW-1133">Transmembrane helix</keyword>
<gene>
    <name evidence="4" type="ORF">GCM10008905_33110</name>
</gene>
<feature type="domain" description="DUF4179" evidence="2">
    <location>
        <begin position="51"/>
        <end position="139"/>
    </location>
</feature>
<feature type="transmembrane region" description="Helical" evidence="1">
    <location>
        <begin position="55"/>
        <end position="78"/>
    </location>
</feature>
<dbReference type="RefSeq" id="WP_343771525.1">
    <property type="nucleotide sequence ID" value="NZ_BAAACF010000012.1"/>
</dbReference>
<comment type="caution">
    <text evidence="4">The sequence shown here is derived from an EMBL/GenBank/DDBJ whole genome shotgun (WGS) entry which is preliminary data.</text>
</comment>
<protein>
    <submittedName>
        <fullName evidence="4">DUF4179 domain-containing protein</fullName>
    </submittedName>
</protein>
<evidence type="ECO:0000313" key="4">
    <source>
        <dbReference type="EMBL" id="GAA0731077.1"/>
    </source>
</evidence>
<dbReference type="InterPro" id="IPR025436">
    <property type="entry name" value="DUF4179"/>
</dbReference>
<keyword evidence="1" id="KW-0472">Membrane</keyword>
<sequence length="470" mass="53087">MMNDKDIYKLFNEVKIEESEFNDMKEEVNIMEKERIKKNLNKRIRGERNLKRIKYTSTAAALGLVCLLGIGAASPAVAKNIPGLNSIIQMLNNKNGDQGEYEKYSQIVDKSVTDKGVTLTVNEILADESKLIISYTIKSNKKIKDLQVFGLQRFLKINGKDFYGSGGGRGEYIDDYTYIASEEADINLFKAPEKFNVDLKVREVADVKGKWNFAFSVSKEEIAKNSTIFKPNKKLDFTDSVVTVDKVTFTPIGTYISLSGDYKEKNRKANPSNIFEYGYWIAFDDKGVELIPNGIGGGSSNSTTFHSEMNYTKVKDIPKYLTILPLKIIPSGGGGVSVDENGKETPITIETKKPTKISKAIDGIYPIELSQGKMGKLIIKEIKTEKDKTIVKFTAEGKVPYFQAESLHIEDDKGEWVKVKDRDIRKDEEKPNEFTKVFEALDSNKKYSICTNDFDNVEMREDLKFNIELK</sequence>
<organism evidence="4 5">
    <name type="scientific">Clostridium malenominatum</name>
    <dbReference type="NCBI Taxonomy" id="1539"/>
    <lineage>
        <taxon>Bacteria</taxon>
        <taxon>Bacillati</taxon>
        <taxon>Bacillota</taxon>
        <taxon>Clostridia</taxon>
        <taxon>Eubacteriales</taxon>
        <taxon>Clostridiaceae</taxon>
        <taxon>Clostridium</taxon>
    </lineage>
</organism>
<dbReference type="Gene3D" id="2.60.40.1630">
    <property type="entry name" value="bacillus anthracis domain"/>
    <property type="match status" value="1"/>
</dbReference>
<dbReference type="Gene3D" id="2.60.40.1640">
    <property type="entry name" value="Conserved domain protein"/>
    <property type="match status" value="1"/>
</dbReference>